<protein>
    <submittedName>
        <fullName evidence="2">Uncharacterized protein</fullName>
    </submittedName>
</protein>
<feature type="transmembrane region" description="Helical" evidence="1">
    <location>
        <begin position="16"/>
        <end position="37"/>
    </location>
</feature>
<keyword evidence="1" id="KW-0472">Membrane</keyword>
<organism evidence="2 3">
    <name type="scientific">Priestia taiwanensis</name>
    <dbReference type="NCBI Taxonomy" id="1347902"/>
    <lineage>
        <taxon>Bacteria</taxon>
        <taxon>Bacillati</taxon>
        <taxon>Bacillota</taxon>
        <taxon>Bacilli</taxon>
        <taxon>Bacillales</taxon>
        <taxon>Bacillaceae</taxon>
        <taxon>Priestia</taxon>
    </lineage>
</organism>
<evidence type="ECO:0000313" key="3">
    <source>
        <dbReference type="Proteomes" id="UP000605259"/>
    </source>
</evidence>
<keyword evidence="3" id="KW-1185">Reference proteome</keyword>
<keyword evidence="1" id="KW-0812">Transmembrane</keyword>
<comment type="caution">
    <text evidence="2">The sequence shown here is derived from an EMBL/GenBank/DDBJ whole genome shotgun (WGS) entry which is preliminary data.</text>
</comment>
<dbReference type="Proteomes" id="UP000605259">
    <property type="component" value="Unassembled WGS sequence"/>
</dbReference>
<keyword evidence="1" id="KW-1133">Transmembrane helix</keyword>
<gene>
    <name evidence="2" type="ORF">GCM10007140_31350</name>
</gene>
<feature type="transmembrane region" description="Helical" evidence="1">
    <location>
        <begin position="49"/>
        <end position="74"/>
    </location>
</feature>
<dbReference type="EMBL" id="BMFK01000003">
    <property type="protein sequence ID" value="GGE79488.1"/>
    <property type="molecule type" value="Genomic_DNA"/>
</dbReference>
<proteinExistence type="predicted"/>
<dbReference type="AlphaFoldDB" id="A0A917AY13"/>
<accession>A0A917AY13</accession>
<feature type="transmembrane region" description="Helical" evidence="1">
    <location>
        <begin position="86"/>
        <end position="108"/>
    </location>
</feature>
<sequence>MKGYVKCYFQMHLKHWYLYIINIIIMIIAFFTSLIAAKYFDVMTKNVQMMWFLCALTFAVISSWLLLIPNIMVARKYRDKGRCYQFLLVVVNQFISILCFYFIGHMIYFTY</sequence>
<evidence type="ECO:0000256" key="1">
    <source>
        <dbReference type="SAM" id="Phobius"/>
    </source>
</evidence>
<reference evidence="2" key="2">
    <citation type="submission" date="2020-09" db="EMBL/GenBank/DDBJ databases">
        <authorList>
            <person name="Sun Q."/>
            <person name="Zhou Y."/>
        </authorList>
    </citation>
    <scope>NUCLEOTIDE SEQUENCE</scope>
    <source>
        <strain evidence="2">CGMCC 1.12698</strain>
    </source>
</reference>
<name>A0A917AY13_9BACI</name>
<reference evidence="2" key="1">
    <citation type="journal article" date="2014" name="Int. J. Syst. Evol. Microbiol.">
        <title>Complete genome sequence of Corynebacterium casei LMG S-19264T (=DSM 44701T), isolated from a smear-ripened cheese.</title>
        <authorList>
            <consortium name="US DOE Joint Genome Institute (JGI-PGF)"/>
            <person name="Walter F."/>
            <person name="Albersmeier A."/>
            <person name="Kalinowski J."/>
            <person name="Ruckert C."/>
        </authorList>
    </citation>
    <scope>NUCLEOTIDE SEQUENCE</scope>
    <source>
        <strain evidence="2">CGMCC 1.12698</strain>
    </source>
</reference>
<evidence type="ECO:0000313" key="2">
    <source>
        <dbReference type="EMBL" id="GGE79488.1"/>
    </source>
</evidence>